<keyword evidence="4" id="KW-1185">Reference proteome</keyword>
<dbReference type="GO" id="GO:0042554">
    <property type="term" value="P:superoxide anion generation"/>
    <property type="evidence" value="ECO:0007669"/>
    <property type="project" value="TreeGrafter"/>
</dbReference>
<organism evidence="3 4">
    <name type="scientific">Bagarius yarrelli</name>
    <name type="common">Goonch</name>
    <name type="synonym">Bagrus yarrelli</name>
    <dbReference type="NCBI Taxonomy" id="175774"/>
    <lineage>
        <taxon>Eukaryota</taxon>
        <taxon>Metazoa</taxon>
        <taxon>Chordata</taxon>
        <taxon>Craniata</taxon>
        <taxon>Vertebrata</taxon>
        <taxon>Euteleostomi</taxon>
        <taxon>Actinopterygii</taxon>
        <taxon>Neopterygii</taxon>
        <taxon>Teleostei</taxon>
        <taxon>Ostariophysi</taxon>
        <taxon>Siluriformes</taxon>
        <taxon>Sisoridae</taxon>
        <taxon>Sisorinae</taxon>
        <taxon>Bagarius</taxon>
    </lineage>
</organism>
<dbReference type="GO" id="GO:0016175">
    <property type="term" value="F:superoxide-generating NAD(P)H oxidase activity"/>
    <property type="evidence" value="ECO:0007669"/>
    <property type="project" value="TreeGrafter"/>
</dbReference>
<evidence type="ECO:0000259" key="2">
    <source>
        <dbReference type="Pfam" id="PF08030"/>
    </source>
</evidence>
<dbReference type="Gene3D" id="3.40.50.80">
    <property type="entry name" value="Nucleotide-binding domain of ferredoxin-NADP reductase (FNR) module"/>
    <property type="match status" value="1"/>
</dbReference>
<evidence type="ECO:0000313" key="3">
    <source>
        <dbReference type="EMBL" id="TSK67206.1"/>
    </source>
</evidence>
<dbReference type="AlphaFoldDB" id="A0A556TTS5"/>
<name>A0A556TTS5_BAGYA</name>
<sequence>MVSLSVSERVYRYVKGSSPVTVVSVIRHPCDVIEVHMVKSGFKPRPGQNLTEERYHPLSSRLVIGRPTWRLLFQEIGKANQHKKVGVFCCGPKSVSRELHKLCNSFSSSTTVFEYNKESFS</sequence>
<keyword evidence="1" id="KW-0560">Oxidoreductase</keyword>
<protein>
    <submittedName>
        <fullName evidence="3">NADPH oxidase 4</fullName>
    </submittedName>
</protein>
<dbReference type="Pfam" id="PF08030">
    <property type="entry name" value="NAD_binding_6"/>
    <property type="match status" value="1"/>
</dbReference>
<dbReference type="GO" id="GO:0043020">
    <property type="term" value="C:NADPH oxidase complex"/>
    <property type="evidence" value="ECO:0007669"/>
    <property type="project" value="TreeGrafter"/>
</dbReference>
<accession>A0A556TTS5</accession>
<dbReference type="GO" id="GO:0006952">
    <property type="term" value="P:defense response"/>
    <property type="evidence" value="ECO:0007669"/>
    <property type="project" value="TreeGrafter"/>
</dbReference>
<dbReference type="InterPro" id="IPR013121">
    <property type="entry name" value="Fe_red_NAD-bd_6"/>
</dbReference>
<dbReference type="EMBL" id="VCAZ01000018">
    <property type="protein sequence ID" value="TSK67206.1"/>
    <property type="molecule type" value="Genomic_DNA"/>
</dbReference>
<dbReference type="Proteomes" id="UP000319801">
    <property type="component" value="Unassembled WGS sequence"/>
</dbReference>
<reference evidence="3 4" key="1">
    <citation type="journal article" date="2019" name="Genome Biol. Evol.">
        <title>Whole-Genome Sequencing of the Giant Devil Catfish, Bagarius yarrelli.</title>
        <authorList>
            <person name="Jiang W."/>
            <person name="Lv Y."/>
            <person name="Cheng L."/>
            <person name="Yang K."/>
            <person name="Chao B."/>
            <person name="Wang X."/>
            <person name="Li Y."/>
            <person name="Pan X."/>
            <person name="You X."/>
            <person name="Zhang Y."/>
            <person name="Yang J."/>
            <person name="Li J."/>
            <person name="Zhang X."/>
            <person name="Liu S."/>
            <person name="Sun C."/>
            <person name="Yang J."/>
            <person name="Shi Q."/>
        </authorList>
    </citation>
    <scope>NUCLEOTIDE SEQUENCE [LARGE SCALE GENOMIC DNA]</scope>
    <source>
        <strain evidence="3">JWS20170419001</strain>
        <tissue evidence="3">Muscle</tissue>
    </source>
</reference>
<comment type="caution">
    <text evidence="3">The sequence shown here is derived from an EMBL/GenBank/DDBJ whole genome shotgun (WGS) entry which is preliminary data.</text>
</comment>
<evidence type="ECO:0000313" key="4">
    <source>
        <dbReference type="Proteomes" id="UP000319801"/>
    </source>
</evidence>
<proteinExistence type="predicted"/>
<evidence type="ECO:0000256" key="1">
    <source>
        <dbReference type="ARBA" id="ARBA00023002"/>
    </source>
</evidence>
<dbReference type="InterPro" id="IPR050369">
    <property type="entry name" value="RBOH/FRE"/>
</dbReference>
<dbReference type="PANTHER" id="PTHR11972">
    <property type="entry name" value="NADPH OXIDASE"/>
    <property type="match status" value="1"/>
</dbReference>
<feature type="domain" description="Ferric reductase NAD binding" evidence="2">
    <location>
        <begin position="54"/>
        <end position="104"/>
    </location>
</feature>
<gene>
    <name evidence="3" type="ORF">Baya_5183</name>
</gene>
<dbReference type="InterPro" id="IPR039261">
    <property type="entry name" value="FNR_nucleotide-bd"/>
</dbReference>
<dbReference type="PANTHER" id="PTHR11972:SF206">
    <property type="entry name" value="NADPH OXIDASE 4"/>
    <property type="match status" value="1"/>
</dbReference>
<dbReference type="OrthoDB" id="167398at2759"/>